<dbReference type="Proteomes" id="UP001268864">
    <property type="component" value="Unassembled WGS sequence"/>
</dbReference>
<accession>A0ABU2FU31</accession>
<keyword evidence="1" id="KW-0812">Transmembrane</keyword>
<feature type="transmembrane region" description="Helical" evidence="1">
    <location>
        <begin position="27"/>
        <end position="48"/>
    </location>
</feature>
<keyword evidence="1" id="KW-0472">Membrane</keyword>
<evidence type="ECO:0000256" key="1">
    <source>
        <dbReference type="SAM" id="Phobius"/>
    </source>
</evidence>
<name>A0ABU2FU31_9EURY</name>
<gene>
    <name evidence="2" type="ORF">NDI86_19420</name>
</gene>
<proteinExistence type="predicted"/>
<comment type="caution">
    <text evidence="2">The sequence shown here is derived from an EMBL/GenBank/DDBJ whole genome shotgun (WGS) entry which is preliminary data.</text>
</comment>
<evidence type="ECO:0008006" key="4">
    <source>
        <dbReference type="Google" id="ProtNLM"/>
    </source>
</evidence>
<dbReference type="EMBL" id="JAMQOS010000008">
    <property type="protein sequence ID" value="MDS0284266.1"/>
    <property type="molecule type" value="Genomic_DNA"/>
</dbReference>
<reference evidence="2 3" key="1">
    <citation type="submission" date="2022-06" db="EMBL/GenBank/DDBJ databases">
        <title>Halomicroarcula sp. a new haloarchaeum isolate from saline soil.</title>
        <authorList>
            <person name="Strakova D."/>
            <person name="Galisteo C."/>
            <person name="Sanchez-Porro C."/>
            <person name="Ventosa A."/>
        </authorList>
    </citation>
    <scope>NUCLEOTIDE SEQUENCE [LARGE SCALE GENOMIC DNA]</scope>
    <source>
        <strain evidence="2 3">S3CR25-11</strain>
    </source>
</reference>
<sequence length="192" mass="21236">MESPMRSNAVPEGVISRIFWRSAWHPLATIGGIWVFGFALGNAFMIPGSFVLGRDGLGTAALFSVGGVLMGLLTWGASVGYVNHVTEGIESRFEQACREAFDLDDGEPTHVTSVESRTGLAPADTYRFTSIRSNGETMELFRAEFDTEVYSMSTYPSVYIPCDRFDDIENEIETLSLKIDNMLWTVPRSRTA</sequence>
<organism evidence="2 3">
    <name type="scientific">Haloarcula onubensis</name>
    <dbReference type="NCBI Taxonomy" id="2950539"/>
    <lineage>
        <taxon>Archaea</taxon>
        <taxon>Methanobacteriati</taxon>
        <taxon>Methanobacteriota</taxon>
        <taxon>Stenosarchaea group</taxon>
        <taxon>Halobacteria</taxon>
        <taxon>Halobacteriales</taxon>
        <taxon>Haloarculaceae</taxon>
        <taxon>Haloarcula</taxon>
    </lineage>
</organism>
<evidence type="ECO:0000313" key="3">
    <source>
        <dbReference type="Proteomes" id="UP001268864"/>
    </source>
</evidence>
<dbReference type="RefSeq" id="WP_310902008.1">
    <property type="nucleotide sequence ID" value="NZ_JAMQOS010000008.1"/>
</dbReference>
<feature type="transmembrane region" description="Helical" evidence="1">
    <location>
        <begin position="60"/>
        <end position="82"/>
    </location>
</feature>
<keyword evidence="3" id="KW-1185">Reference proteome</keyword>
<keyword evidence="1" id="KW-1133">Transmembrane helix</keyword>
<dbReference type="GeneID" id="84781168"/>
<evidence type="ECO:0000313" key="2">
    <source>
        <dbReference type="EMBL" id="MDS0284266.1"/>
    </source>
</evidence>
<protein>
    <recommendedName>
        <fullName evidence="4">DUF3592 domain-containing protein</fullName>
    </recommendedName>
</protein>